<dbReference type="InterPro" id="IPR000835">
    <property type="entry name" value="HTH_MarR-typ"/>
</dbReference>
<dbReference type="InterPro" id="IPR036388">
    <property type="entry name" value="WH-like_DNA-bd_sf"/>
</dbReference>
<reference evidence="2 3" key="1">
    <citation type="submission" date="2016-11" db="EMBL/GenBank/DDBJ databases">
        <title>A multilocus sequence analysis scheme for characterization of bacteria in the genus Thioclava.</title>
        <authorList>
            <person name="Liu Y."/>
            <person name="Shao Z."/>
        </authorList>
    </citation>
    <scope>NUCLEOTIDE SEQUENCE [LARGE SCALE GENOMIC DNA]</scope>
    <source>
        <strain evidence="2 3">TAW-CT134</strain>
    </source>
</reference>
<dbReference type="PANTHER" id="PTHR33164">
    <property type="entry name" value="TRANSCRIPTIONAL REGULATOR, MARR FAMILY"/>
    <property type="match status" value="1"/>
</dbReference>
<dbReference type="InterPro" id="IPR011991">
    <property type="entry name" value="ArsR-like_HTH"/>
</dbReference>
<evidence type="ECO:0000259" key="1">
    <source>
        <dbReference type="SMART" id="SM00347"/>
    </source>
</evidence>
<gene>
    <name evidence="2" type="ORF">BMI91_05665</name>
</gene>
<name>A0ABX3N1X8_9RHOB</name>
<evidence type="ECO:0000313" key="3">
    <source>
        <dbReference type="Proteomes" id="UP000190787"/>
    </source>
</evidence>
<sequence length="129" mass="14062">MAGQRSKVQEDIRFRILRLLEENPEMSQRELADAVGVSTGSANYVLKALVEKGFVKLGNFKAAEDKRRYAYLLTPKGVAEKAAMTRGFLQRKIAEYEALRAEIEALGGMVPEAPQAAPHQAGTIGGNEG</sequence>
<dbReference type="SUPFAM" id="SSF46785">
    <property type="entry name" value="Winged helix' DNA-binding domain"/>
    <property type="match status" value="1"/>
</dbReference>
<dbReference type="Proteomes" id="UP000190787">
    <property type="component" value="Unassembled WGS sequence"/>
</dbReference>
<dbReference type="Gene3D" id="1.10.10.10">
    <property type="entry name" value="Winged helix-like DNA-binding domain superfamily/Winged helix DNA-binding domain"/>
    <property type="match status" value="1"/>
</dbReference>
<dbReference type="CDD" id="cd00090">
    <property type="entry name" value="HTH_ARSR"/>
    <property type="match status" value="1"/>
</dbReference>
<dbReference type="InterPro" id="IPR026433">
    <property type="entry name" value="MarR_EPS"/>
</dbReference>
<dbReference type="InterPro" id="IPR039422">
    <property type="entry name" value="MarR/SlyA-like"/>
</dbReference>
<dbReference type="EMBL" id="MPZV01000001">
    <property type="protein sequence ID" value="OOY25875.1"/>
    <property type="molecule type" value="Genomic_DNA"/>
</dbReference>
<organism evidence="2 3">
    <name type="scientific">Thioclava sediminum</name>
    <dbReference type="NCBI Taxonomy" id="1915319"/>
    <lineage>
        <taxon>Bacteria</taxon>
        <taxon>Pseudomonadati</taxon>
        <taxon>Pseudomonadota</taxon>
        <taxon>Alphaproteobacteria</taxon>
        <taxon>Rhodobacterales</taxon>
        <taxon>Paracoccaceae</taxon>
        <taxon>Thioclava</taxon>
    </lineage>
</organism>
<feature type="domain" description="HTH marR-type" evidence="1">
    <location>
        <begin position="5"/>
        <end position="104"/>
    </location>
</feature>
<proteinExistence type="predicted"/>
<dbReference type="NCBIfam" id="TIGR04176">
    <property type="entry name" value="MarR_EPS"/>
    <property type="match status" value="1"/>
</dbReference>
<dbReference type="PANTHER" id="PTHR33164:SF43">
    <property type="entry name" value="HTH-TYPE TRANSCRIPTIONAL REPRESSOR YETL"/>
    <property type="match status" value="1"/>
</dbReference>
<dbReference type="RefSeq" id="WP_078604231.1">
    <property type="nucleotide sequence ID" value="NZ_MPZV01000001.1"/>
</dbReference>
<keyword evidence="3" id="KW-1185">Reference proteome</keyword>
<protein>
    <submittedName>
        <fullName evidence="2">MarR family EPS-associated transcriptional regulator</fullName>
    </submittedName>
</protein>
<dbReference type="SMART" id="SM00347">
    <property type="entry name" value="HTH_MARR"/>
    <property type="match status" value="1"/>
</dbReference>
<comment type="caution">
    <text evidence="2">The sequence shown here is derived from an EMBL/GenBank/DDBJ whole genome shotgun (WGS) entry which is preliminary data.</text>
</comment>
<accession>A0ABX3N1X8</accession>
<dbReference type="Pfam" id="PF13412">
    <property type="entry name" value="HTH_24"/>
    <property type="match status" value="1"/>
</dbReference>
<evidence type="ECO:0000313" key="2">
    <source>
        <dbReference type="EMBL" id="OOY25875.1"/>
    </source>
</evidence>
<dbReference type="InterPro" id="IPR036390">
    <property type="entry name" value="WH_DNA-bd_sf"/>
</dbReference>